<dbReference type="InterPro" id="IPR037817">
    <property type="entry name" value="TAF7"/>
</dbReference>
<dbReference type="Pfam" id="PF04658">
    <property type="entry name" value="TAFII55_N"/>
    <property type="match status" value="1"/>
</dbReference>
<keyword evidence="5" id="KW-0539">Nucleus</keyword>
<sequence>MSLPVLHIWPGDSEWGLLSLHLPCLVAALHLQLTIPGKFTISHCTNPDLSPSGALPFLTHNQQIVTSVPSIIKYISSLEADANLDAGFTSFEASQKTAWCSHVEAKLGDLVSYTLYSLPANWGKLIGLTLAYALPVPQRYYVPGRIRDMHRHRLEATGLWIQQPPAEAKLLPFSANSDDQERIAQTFQRDKVLQTARDCLDIYARLLGENQFVYHDRMTTLDVVLAAHVLLIIKPPFPDRLLTDLLVDSYPTMDAMEEDLIVVDDEPMPFAQPPQLNALTDTSDTESVRPKNVAEHSMASSSRLRSSSRSTPVQETSDRTTRSATAKPKLQPKLKLKLSDKAAALAPGMSFLGQYDRELDSDDEDLAFEEQFILRMPPGEDCEKLRKMVTSREVTNDVWFKFKDSRRAVFHIGNNTYSSKLVDLPCIIESQKTLDNKQMFKVADICQMLVVENRIDHDEPLGHKNFNIEEFIWPHGLTPPLHHVRKRRFRKRVNKRTIESVEQAVERLLDEDSIASEVKYDILENVNPDLSDSEFIEREEPIDAPTPAISDGGDIVGGGDTREDDEDSEESDEPDGEIDEELAAELDLALGDEEGDGDDEDDDDESDEDEEDDDDDEVSQSRKLLNEEIRDLEAAVAKKENEIASSANILIKKRFEDALKKLTADLEMKRSQRDELKERQRMEEEGVTNDLDNIDEEAEAGPAGAEDDGDLFGDAEMDLS</sequence>
<feature type="compositionally biased region" description="Low complexity" evidence="6">
    <location>
        <begin position="300"/>
        <end position="310"/>
    </location>
</feature>
<dbReference type="PANTHER" id="PTHR12228">
    <property type="entry name" value="TRANSCRIPTION INITIATION FACTOR TFIID 55 KD SUBUNIT-RELATED"/>
    <property type="match status" value="1"/>
</dbReference>
<proteinExistence type="inferred from homology"/>
<feature type="chain" id="PRO_5034938107" evidence="7">
    <location>
        <begin position="29"/>
        <end position="720"/>
    </location>
</feature>
<evidence type="ECO:0000256" key="2">
    <source>
        <dbReference type="ARBA" id="ARBA00009368"/>
    </source>
</evidence>
<dbReference type="PANTHER" id="PTHR12228:SF0">
    <property type="entry name" value="TATA-BOX BINDING PROTEIN ASSOCIATED FACTOR 7"/>
    <property type="match status" value="1"/>
</dbReference>
<dbReference type="Proteomes" id="UP000623467">
    <property type="component" value="Unassembled WGS sequence"/>
</dbReference>
<evidence type="ECO:0000313" key="9">
    <source>
        <dbReference type="EMBL" id="KAF7363611.1"/>
    </source>
</evidence>
<protein>
    <submittedName>
        <fullName evidence="9">Transcription initiation factor TFIID subunit 7</fullName>
    </submittedName>
</protein>
<gene>
    <name evidence="9" type="ORF">MSAN_01018200</name>
</gene>
<evidence type="ECO:0000256" key="7">
    <source>
        <dbReference type="SAM" id="SignalP"/>
    </source>
</evidence>
<dbReference type="CDD" id="cd08047">
    <property type="entry name" value="TAF7"/>
    <property type="match status" value="1"/>
</dbReference>
<keyword evidence="7" id="KW-0732">Signal</keyword>
<dbReference type="SMART" id="SM01370">
    <property type="entry name" value="TAFII55_N"/>
    <property type="match status" value="1"/>
</dbReference>
<feature type="compositionally biased region" description="Basic and acidic residues" evidence="6">
    <location>
        <begin position="668"/>
        <end position="684"/>
    </location>
</feature>
<evidence type="ECO:0000256" key="5">
    <source>
        <dbReference type="ARBA" id="ARBA00023242"/>
    </source>
</evidence>
<feature type="region of interest" description="Disordered" evidence="6">
    <location>
        <begin position="271"/>
        <end position="332"/>
    </location>
</feature>
<evidence type="ECO:0000256" key="4">
    <source>
        <dbReference type="ARBA" id="ARBA00023163"/>
    </source>
</evidence>
<evidence type="ECO:0000256" key="1">
    <source>
        <dbReference type="ARBA" id="ARBA00004123"/>
    </source>
</evidence>
<evidence type="ECO:0000256" key="6">
    <source>
        <dbReference type="SAM" id="MobiDB-lite"/>
    </source>
</evidence>
<feature type="region of interest" description="Disordered" evidence="6">
    <location>
        <begin position="668"/>
        <end position="720"/>
    </location>
</feature>
<dbReference type="GO" id="GO:0016251">
    <property type="term" value="F:RNA polymerase II general transcription initiation factor activity"/>
    <property type="evidence" value="ECO:0007669"/>
    <property type="project" value="TreeGrafter"/>
</dbReference>
<keyword evidence="10" id="KW-1185">Reference proteome</keyword>
<name>A0A8H7D9G1_9AGAR</name>
<dbReference type="GO" id="GO:0051123">
    <property type="term" value="P:RNA polymerase II preinitiation complex assembly"/>
    <property type="evidence" value="ECO:0007669"/>
    <property type="project" value="TreeGrafter"/>
</dbReference>
<dbReference type="GO" id="GO:0001401">
    <property type="term" value="C:SAM complex"/>
    <property type="evidence" value="ECO:0007669"/>
    <property type="project" value="InterPro"/>
</dbReference>
<dbReference type="InterPro" id="IPR006751">
    <property type="entry name" value="TAFII55_prot_cons_reg"/>
</dbReference>
<comment type="similarity">
    <text evidence="2">Belongs to the TAF7 family.</text>
</comment>
<feature type="signal peptide" evidence="7">
    <location>
        <begin position="1"/>
        <end position="28"/>
    </location>
</feature>
<keyword evidence="3" id="KW-0805">Transcription regulation</keyword>
<dbReference type="GO" id="GO:0005669">
    <property type="term" value="C:transcription factor TFIID complex"/>
    <property type="evidence" value="ECO:0007669"/>
    <property type="project" value="InterPro"/>
</dbReference>
<feature type="domain" description="TAFII55 protein conserved region" evidence="8">
    <location>
        <begin position="368"/>
        <end position="517"/>
    </location>
</feature>
<dbReference type="AlphaFoldDB" id="A0A8H7D9G1"/>
<dbReference type="OrthoDB" id="153872at2759"/>
<accession>A0A8H7D9G1</accession>
<dbReference type="Pfam" id="PF10568">
    <property type="entry name" value="Tom37"/>
    <property type="match status" value="1"/>
</dbReference>
<reference evidence="9" key="1">
    <citation type="submission" date="2020-05" db="EMBL/GenBank/DDBJ databases">
        <title>Mycena genomes resolve the evolution of fungal bioluminescence.</title>
        <authorList>
            <person name="Tsai I.J."/>
        </authorList>
    </citation>
    <scope>NUCLEOTIDE SEQUENCE</scope>
    <source>
        <strain evidence="9">160909Yilan</strain>
    </source>
</reference>
<feature type="compositionally biased region" description="Acidic residues" evidence="6">
    <location>
        <begin position="692"/>
        <end position="720"/>
    </location>
</feature>
<feature type="region of interest" description="Disordered" evidence="6">
    <location>
        <begin position="540"/>
        <end position="626"/>
    </location>
</feature>
<comment type="caution">
    <text evidence="9">The sequence shown here is derived from an EMBL/GenBank/DDBJ whole genome shotgun (WGS) entry which is preliminary data.</text>
</comment>
<dbReference type="InterPro" id="IPR019564">
    <property type="entry name" value="Sam37/metaxin_N"/>
</dbReference>
<dbReference type="CDD" id="cd03054">
    <property type="entry name" value="GST_N_Metaxin"/>
    <property type="match status" value="1"/>
</dbReference>
<feature type="compositionally biased region" description="Acidic residues" evidence="6">
    <location>
        <begin position="562"/>
        <end position="618"/>
    </location>
</feature>
<evidence type="ECO:0000256" key="3">
    <source>
        <dbReference type="ARBA" id="ARBA00023015"/>
    </source>
</evidence>
<keyword evidence="4" id="KW-0804">Transcription</keyword>
<comment type="subcellular location">
    <subcellularLocation>
        <location evidence="1">Nucleus</location>
    </subcellularLocation>
</comment>
<organism evidence="9 10">
    <name type="scientific">Mycena sanguinolenta</name>
    <dbReference type="NCBI Taxonomy" id="230812"/>
    <lineage>
        <taxon>Eukaryota</taxon>
        <taxon>Fungi</taxon>
        <taxon>Dikarya</taxon>
        <taxon>Basidiomycota</taxon>
        <taxon>Agaricomycotina</taxon>
        <taxon>Agaricomycetes</taxon>
        <taxon>Agaricomycetidae</taxon>
        <taxon>Agaricales</taxon>
        <taxon>Marasmiineae</taxon>
        <taxon>Mycenaceae</taxon>
        <taxon>Mycena</taxon>
    </lineage>
</organism>
<dbReference type="EMBL" id="JACAZH010000007">
    <property type="protein sequence ID" value="KAF7363611.1"/>
    <property type="molecule type" value="Genomic_DNA"/>
</dbReference>
<evidence type="ECO:0000259" key="8">
    <source>
        <dbReference type="SMART" id="SM01370"/>
    </source>
</evidence>
<evidence type="ECO:0000313" key="10">
    <source>
        <dbReference type="Proteomes" id="UP000623467"/>
    </source>
</evidence>